<dbReference type="STRING" id="200361.A0A453A7A3"/>
<evidence type="ECO:0000259" key="3">
    <source>
        <dbReference type="Pfam" id="PF25019"/>
    </source>
</evidence>
<dbReference type="Gene3D" id="3.80.10.10">
    <property type="entry name" value="Ribonuclease Inhibitor"/>
    <property type="match status" value="1"/>
</dbReference>
<dbReference type="EnsemblPlants" id="AET2Gv20010400.9">
    <property type="protein sequence ID" value="AET2Gv20010400.9"/>
    <property type="gene ID" value="AET2Gv20010400"/>
</dbReference>
<dbReference type="Gramene" id="AET2Gv20010400.19">
    <property type="protein sequence ID" value="AET2Gv20010400.19"/>
    <property type="gene ID" value="AET2Gv20010400"/>
</dbReference>
<evidence type="ECO:0000256" key="1">
    <source>
        <dbReference type="ARBA" id="ARBA00022821"/>
    </source>
</evidence>
<dbReference type="AlphaFoldDB" id="A0A453A7A3"/>
<dbReference type="Gramene" id="AET2Gv20010400.8">
    <property type="protein sequence ID" value="AET2Gv20010400.8"/>
    <property type="gene ID" value="AET2Gv20010400"/>
</dbReference>
<dbReference type="Gramene" id="AET2Gv20010400.2">
    <property type="protein sequence ID" value="AET2Gv20010400.2"/>
    <property type="gene ID" value="AET2Gv20010400"/>
</dbReference>
<organism evidence="4 5">
    <name type="scientific">Aegilops tauschii subsp. strangulata</name>
    <name type="common">Goatgrass</name>
    <dbReference type="NCBI Taxonomy" id="200361"/>
    <lineage>
        <taxon>Eukaryota</taxon>
        <taxon>Viridiplantae</taxon>
        <taxon>Streptophyta</taxon>
        <taxon>Embryophyta</taxon>
        <taxon>Tracheophyta</taxon>
        <taxon>Spermatophyta</taxon>
        <taxon>Magnoliopsida</taxon>
        <taxon>Liliopsida</taxon>
        <taxon>Poales</taxon>
        <taxon>Poaceae</taxon>
        <taxon>BOP clade</taxon>
        <taxon>Pooideae</taxon>
        <taxon>Triticodae</taxon>
        <taxon>Triticeae</taxon>
        <taxon>Triticinae</taxon>
        <taxon>Aegilops</taxon>
    </lineage>
</organism>
<dbReference type="EnsemblPlants" id="AET2Gv20010400.13">
    <property type="protein sequence ID" value="AET2Gv20010400.13"/>
    <property type="gene ID" value="AET2Gv20010400"/>
</dbReference>
<dbReference type="Pfam" id="PF23559">
    <property type="entry name" value="WHD_DRP"/>
    <property type="match status" value="1"/>
</dbReference>
<dbReference type="InterPro" id="IPR058922">
    <property type="entry name" value="WHD_DRP"/>
</dbReference>
<dbReference type="EnsemblPlants" id="AET2Gv20010400.10">
    <property type="protein sequence ID" value="AET2Gv20010400.10"/>
    <property type="gene ID" value="AET2Gv20010400"/>
</dbReference>
<dbReference type="Gramene" id="AET2Gv20010400.17">
    <property type="protein sequence ID" value="AET2Gv20010400.17"/>
    <property type="gene ID" value="AET2Gv20010400"/>
</dbReference>
<dbReference type="Gramene" id="AET2Gv20010400.14">
    <property type="protein sequence ID" value="AET2Gv20010400.14"/>
    <property type="gene ID" value="AET2Gv20010400"/>
</dbReference>
<reference evidence="4" key="4">
    <citation type="submission" date="2019-03" db="UniProtKB">
        <authorList>
            <consortium name="EnsemblPlants"/>
        </authorList>
    </citation>
    <scope>IDENTIFICATION</scope>
</reference>
<dbReference type="Pfam" id="PF25019">
    <property type="entry name" value="LRR_R13L1-DRL21"/>
    <property type="match status" value="1"/>
</dbReference>
<dbReference type="PANTHER" id="PTHR23155">
    <property type="entry name" value="DISEASE RESISTANCE PROTEIN RP"/>
    <property type="match status" value="1"/>
</dbReference>
<dbReference type="Gene3D" id="1.10.10.10">
    <property type="entry name" value="Winged helix-like DNA-binding domain superfamily/Winged helix DNA-binding domain"/>
    <property type="match status" value="1"/>
</dbReference>
<dbReference type="InterPro" id="IPR032675">
    <property type="entry name" value="LRR_dom_sf"/>
</dbReference>
<proteinExistence type="predicted"/>
<reference evidence="4" key="5">
    <citation type="journal article" date="2021" name="G3 (Bethesda)">
        <title>Aegilops tauschii genome assembly Aet v5.0 features greater sequence contiguity and improved annotation.</title>
        <authorList>
            <person name="Wang L."/>
            <person name="Zhu T."/>
            <person name="Rodriguez J.C."/>
            <person name="Deal K.R."/>
            <person name="Dubcovsky J."/>
            <person name="McGuire P.E."/>
            <person name="Lux T."/>
            <person name="Spannagl M."/>
            <person name="Mayer K.F.X."/>
            <person name="Baldrich P."/>
            <person name="Meyers B.C."/>
            <person name="Huo N."/>
            <person name="Gu Y.Q."/>
            <person name="Zhou H."/>
            <person name="Devos K.M."/>
            <person name="Bennetzen J.L."/>
            <person name="Unver T."/>
            <person name="Budak H."/>
            <person name="Gulick P.J."/>
            <person name="Galiba G."/>
            <person name="Kalapos B."/>
            <person name="Nelson D.R."/>
            <person name="Li P."/>
            <person name="You F.M."/>
            <person name="Luo M.C."/>
            <person name="Dvorak J."/>
        </authorList>
    </citation>
    <scope>NUCLEOTIDE SEQUENCE [LARGE SCALE GENOMIC DNA]</scope>
    <source>
        <strain evidence="4">cv. AL8/78</strain>
    </source>
</reference>
<dbReference type="InterPro" id="IPR027417">
    <property type="entry name" value="P-loop_NTPase"/>
</dbReference>
<dbReference type="EnsemblPlants" id="AET2Gv20010400.19">
    <property type="protein sequence ID" value="AET2Gv20010400.19"/>
    <property type="gene ID" value="AET2Gv20010400"/>
</dbReference>
<dbReference type="GO" id="GO:0043531">
    <property type="term" value="F:ADP binding"/>
    <property type="evidence" value="ECO:0007669"/>
    <property type="project" value="InterPro"/>
</dbReference>
<dbReference type="Proteomes" id="UP000015105">
    <property type="component" value="Chromosome 2D"/>
</dbReference>
<dbReference type="PANTHER" id="PTHR23155:SF988">
    <property type="entry name" value="OS06G0707733 PROTEIN"/>
    <property type="match status" value="1"/>
</dbReference>
<dbReference type="InterPro" id="IPR044974">
    <property type="entry name" value="Disease_R_plants"/>
</dbReference>
<reference evidence="5" key="1">
    <citation type="journal article" date="2014" name="Science">
        <title>Ancient hybridizations among the ancestral genomes of bread wheat.</title>
        <authorList>
            <consortium name="International Wheat Genome Sequencing Consortium,"/>
            <person name="Marcussen T."/>
            <person name="Sandve S.R."/>
            <person name="Heier L."/>
            <person name="Spannagl M."/>
            <person name="Pfeifer M."/>
            <person name="Jakobsen K.S."/>
            <person name="Wulff B.B."/>
            <person name="Steuernagel B."/>
            <person name="Mayer K.F."/>
            <person name="Olsen O.A."/>
        </authorList>
    </citation>
    <scope>NUCLEOTIDE SEQUENCE [LARGE SCALE GENOMIC DNA]</scope>
    <source>
        <strain evidence="5">cv. AL8/78</strain>
    </source>
</reference>
<dbReference type="EnsemblPlants" id="AET2Gv20010400.11">
    <property type="protein sequence ID" value="AET2Gv20010400.11"/>
    <property type="gene ID" value="AET2Gv20010400"/>
</dbReference>
<dbReference type="GO" id="GO:0098542">
    <property type="term" value="P:defense response to other organism"/>
    <property type="evidence" value="ECO:0007669"/>
    <property type="project" value="TreeGrafter"/>
</dbReference>
<keyword evidence="1" id="KW-0611">Plant defense</keyword>
<reference evidence="4" key="3">
    <citation type="journal article" date="2017" name="Nature">
        <title>Genome sequence of the progenitor of the wheat D genome Aegilops tauschii.</title>
        <authorList>
            <person name="Luo M.C."/>
            <person name="Gu Y.Q."/>
            <person name="Puiu D."/>
            <person name="Wang H."/>
            <person name="Twardziok S.O."/>
            <person name="Deal K.R."/>
            <person name="Huo N."/>
            <person name="Zhu T."/>
            <person name="Wang L."/>
            <person name="Wang Y."/>
            <person name="McGuire P.E."/>
            <person name="Liu S."/>
            <person name="Long H."/>
            <person name="Ramasamy R.K."/>
            <person name="Rodriguez J.C."/>
            <person name="Van S.L."/>
            <person name="Yuan L."/>
            <person name="Wang Z."/>
            <person name="Xia Z."/>
            <person name="Xiao L."/>
            <person name="Anderson O.D."/>
            <person name="Ouyang S."/>
            <person name="Liang Y."/>
            <person name="Zimin A.V."/>
            <person name="Pertea G."/>
            <person name="Qi P."/>
            <person name="Bennetzen J.L."/>
            <person name="Dai X."/>
            <person name="Dawson M.W."/>
            <person name="Muller H.G."/>
            <person name="Kugler K."/>
            <person name="Rivarola-Duarte L."/>
            <person name="Spannagl M."/>
            <person name="Mayer K.F.X."/>
            <person name="Lu F.H."/>
            <person name="Bevan M.W."/>
            <person name="Leroy P."/>
            <person name="Li P."/>
            <person name="You F.M."/>
            <person name="Sun Q."/>
            <person name="Liu Z."/>
            <person name="Lyons E."/>
            <person name="Wicker T."/>
            <person name="Salzberg S.L."/>
            <person name="Devos K.M."/>
            <person name="Dvorak J."/>
        </authorList>
    </citation>
    <scope>NUCLEOTIDE SEQUENCE [LARGE SCALE GENOMIC DNA]</scope>
    <source>
        <strain evidence="4">cv. AL8/78</strain>
    </source>
</reference>
<reference evidence="5" key="2">
    <citation type="journal article" date="2017" name="Nat. Plants">
        <title>The Aegilops tauschii genome reveals multiple impacts of transposons.</title>
        <authorList>
            <person name="Zhao G."/>
            <person name="Zou C."/>
            <person name="Li K."/>
            <person name="Wang K."/>
            <person name="Li T."/>
            <person name="Gao L."/>
            <person name="Zhang X."/>
            <person name="Wang H."/>
            <person name="Yang Z."/>
            <person name="Liu X."/>
            <person name="Jiang W."/>
            <person name="Mao L."/>
            <person name="Kong X."/>
            <person name="Jiao Y."/>
            <person name="Jia J."/>
        </authorList>
    </citation>
    <scope>NUCLEOTIDE SEQUENCE [LARGE SCALE GENOMIC DNA]</scope>
    <source>
        <strain evidence="5">cv. AL8/78</strain>
    </source>
</reference>
<feature type="domain" description="Disease resistance protein winged helix" evidence="2">
    <location>
        <begin position="124"/>
        <end position="192"/>
    </location>
</feature>
<dbReference type="Gramene" id="AET2Gv20010400.3">
    <property type="protein sequence ID" value="AET2Gv20010400.3"/>
    <property type="gene ID" value="AET2Gv20010400"/>
</dbReference>
<dbReference type="Gramene" id="AET2Gv20010400.13">
    <property type="protein sequence ID" value="AET2Gv20010400.13"/>
    <property type="gene ID" value="AET2Gv20010400"/>
</dbReference>
<dbReference type="Gene3D" id="1.10.8.430">
    <property type="entry name" value="Helical domain of apoptotic protease-activating factors"/>
    <property type="match status" value="1"/>
</dbReference>
<dbReference type="Gramene" id="AET2Gv20010400.16">
    <property type="protein sequence ID" value="AET2Gv20010400.16"/>
    <property type="gene ID" value="AET2Gv20010400"/>
</dbReference>
<sequence length="543" mass="62192">MILVTTRFQEIAKKVRATGHSIQLNGLEPEEFRKLFLVYVFDDGQCPGNKLHFLDKIMEKLKGSPLAAKTVGRLLRTDPSLAHWRRVLDSEEWETGNNGIMSALKLSYDFLPFHLQRCFFYSALFPEDYRFRSRELISLWVGLDILIPCGQNPTFEVGLRILNDLVIHGFFREEETNGDPRYAMHDLLHELALKVASNDCLSLRLPNVGSVKIQPTTRHLSISIDDLGKYDVVSGQKLKSELEKLKTRLKVEHLQTLMLFGKMDEGFVKIFGDFFGEVNALRVLHFPSMLCPVELMLHNFSGLVHLRYLCLGTRVGQMHIPLSISKFYHLRILDLVLWEGRPDMPKDMSNLAKLCHFYVPSDDQLHSDIYNVGKLKLLEELKVFQVNKKSEGFEPKQLENLTKLRELGMYNLERIDTAEEAAQAKLMEKRYLRRLTLDWDSKRSSVEPGVEAAVLESLQPHEDLEVLCIRGHGGPSCPTWLGDEFAVEALQSLWLYGVSWEVFPSLGKALDLRELRVEGIAGLKEVILEKSFCKLIKLELIGL</sequence>
<feature type="domain" description="R13L1/DRL21-like LRR repeat region" evidence="3">
    <location>
        <begin position="396"/>
        <end position="519"/>
    </location>
</feature>
<dbReference type="Gramene" id="AET2Gv20010400.11">
    <property type="protein sequence ID" value="AET2Gv20010400.11"/>
    <property type="gene ID" value="AET2Gv20010400"/>
</dbReference>
<keyword evidence="5" id="KW-1185">Reference proteome</keyword>
<dbReference type="EnsemblPlants" id="AET2Gv20010400.8">
    <property type="protein sequence ID" value="AET2Gv20010400.8"/>
    <property type="gene ID" value="AET2Gv20010400"/>
</dbReference>
<dbReference type="EnsemblPlants" id="AET2Gv20010400.2">
    <property type="protein sequence ID" value="AET2Gv20010400.2"/>
    <property type="gene ID" value="AET2Gv20010400"/>
</dbReference>
<dbReference type="EnsemblPlants" id="AET2Gv20010400.14">
    <property type="protein sequence ID" value="AET2Gv20010400.14"/>
    <property type="gene ID" value="AET2Gv20010400"/>
</dbReference>
<dbReference type="SUPFAM" id="SSF52058">
    <property type="entry name" value="L domain-like"/>
    <property type="match status" value="1"/>
</dbReference>
<dbReference type="EnsemblPlants" id="AET2Gv20010400.3">
    <property type="protein sequence ID" value="AET2Gv20010400.3"/>
    <property type="gene ID" value="AET2Gv20010400"/>
</dbReference>
<dbReference type="InterPro" id="IPR056789">
    <property type="entry name" value="LRR_R13L1-DRL21"/>
</dbReference>
<protein>
    <submittedName>
        <fullName evidence="4">Uncharacterized protein</fullName>
    </submittedName>
</protein>
<dbReference type="SUPFAM" id="SSF52540">
    <property type="entry name" value="P-loop containing nucleoside triphosphate hydrolases"/>
    <property type="match status" value="1"/>
</dbReference>
<dbReference type="EnsemblPlants" id="AET2Gv20010400.16">
    <property type="protein sequence ID" value="AET2Gv20010400.16"/>
    <property type="gene ID" value="AET2Gv20010400"/>
</dbReference>
<dbReference type="InterPro" id="IPR036388">
    <property type="entry name" value="WH-like_DNA-bd_sf"/>
</dbReference>
<accession>A0A453A7A3</accession>
<evidence type="ECO:0000313" key="5">
    <source>
        <dbReference type="Proteomes" id="UP000015105"/>
    </source>
</evidence>
<dbReference type="EnsemblPlants" id="AET2Gv20010400.17">
    <property type="protein sequence ID" value="AET2Gv20010400.17"/>
    <property type="gene ID" value="AET2Gv20010400"/>
</dbReference>
<dbReference type="InterPro" id="IPR042197">
    <property type="entry name" value="Apaf_helical"/>
</dbReference>
<dbReference type="Gramene" id="AET2Gv20010400.10">
    <property type="protein sequence ID" value="AET2Gv20010400.10"/>
    <property type="gene ID" value="AET2Gv20010400"/>
</dbReference>
<dbReference type="Gramene" id="AET2Gv20010400.9">
    <property type="protein sequence ID" value="AET2Gv20010400.9"/>
    <property type="gene ID" value="AET2Gv20010400"/>
</dbReference>
<evidence type="ECO:0000313" key="4">
    <source>
        <dbReference type="EnsemblPlants" id="AET2Gv20010400.8"/>
    </source>
</evidence>
<name>A0A453A7A3_AEGTS</name>
<evidence type="ECO:0000259" key="2">
    <source>
        <dbReference type="Pfam" id="PF23559"/>
    </source>
</evidence>